<feature type="region of interest" description="Disordered" evidence="1">
    <location>
        <begin position="1"/>
        <end position="24"/>
    </location>
</feature>
<evidence type="ECO:0000256" key="1">
    <source>
        <dbReference type="SAM" id="MobiDB-lite"/>
    </source>
</evidence>
<gene>
    <name evidence="2" type="ORF">V6590_20840</name>
</gene>
<feature type="non-terminal residue" evidence="2">
    <location>
        <position position="1"/>
    </location>
</feature>
<feature type="compositionally biased region" description="Basic residues" evidence="1">
    <location>
        <begin position="1"/>
        <end position="10"/>
    </location>
</feature>
<evidence type="ECO:0000313" key="3">
    <source>
        <dbReference type="Proteomes" id="UP001431963"/>
    </source>
</evidence>
<proteinExistence type="predicted"/>
<evidence type="ECO:0008006" key="4">
    <source>
        <dbReference type="Google" id="ProtNLM"/>
    </source>
</evidence>
<dbReference type="Proteomes" id="UP001431963">
    <property type="component" value="Unassembled WGS sequence"/>
</dbReference>
<dbReference type="EMBL" id="JBALHR010000060">
    <property type="protein sequence ID" value="MEH7830592.1"/>
    <property type="molecule type" value="Genomic_DNA"/>
</dbReference>
<comment type="caution">
    <text evidence="2">The sequence shown here is derived from an EMBL/GenBank/DDBJ whole genome shotgun (WGS) entry which is preliminary data.</text>
</comment>
<sequence length="64" mass="7485">RQKAGHHRQRAVQEPSKMDRRDGLIDTDGMVAALPKRHRDVPAWRLLIATKRKGRQNEGHDYRC</sequence>
<dbReference type="RefSeq" id="WP_335425633.1">
    <property type="nucleotide sequence ID" value="NZ_JBALHR010000060.1"/>
</dbReference>
<name>A0ABU8C0V2_9RHOB</name>
<organism evidence="2 3">
    <name type="scientific">Gemmobacter denitrificans</name>
    <dbReference type="NCBI Taxonomy" id="3123040"/>
    <lineage>
        <taxon>Bacteria</taxon>
        <taxon>Pseudomonadati</taxon>
        <taxon>Pseudomonadota</taxon>
        <taxon>Alphaproteobacteria</taxon>
        <taxon>Rhodobacterales</taxon>
        <taxon>Paracoccaceae</taxon>
        <taxon>Gemmobacter</taxon>
    </lineage>
</organism>
<accession>A0ABU8C0V2</accession>
<reference evidence="2" key="1">
    <citation type="submission" date="2024-02" db="EMBL/GenBank/DDBJ databases">
        <title>Genome sequences of strain Gemmobacter sp. JM10B15.</title>
        <authorList>
            <person name="Zhang M."/>
        </authorList>
    </citation>
    <scope>NUCLEOTIDE SEQUENCE</scope>
    <source>
        <strain evidence="2">JM10B15</strain>
    </source>
</reference>
<keyword evidence="3" id="KW-1185">Reference proteome</keyword>
<protein>
    <recommendedName>
        <fullName evidence="4">Transposase</fullName>
    </recommendedName>
</protein>
<evidence type="ECO:0000313" key="2">
    <source>
        <dbReference type="EMBL" id="MEH7830592.1"/>
    </source>
</evidence>